<protein>
    <submittedName>
        <fullName evidence="1">Uncharacterized protein</fullName>
    </submittedName>
</protein>
<name>A0ABQ8J9E7_DERPT</name>
<comment type="caution">
    <text evidence="1">The sequence shown here is derived from an EMBL/GenBank/DDBJ whole genome shotgun (WGS) entry which is preliminary data.</text>
</comment>
<organism evidence="1 2">
    <name type="scientific">Dermatophagoides pteronyssinus</name>
    <name type="common">European house dust mite</name>
    <dbReference type="NCBI Taxonomy" id="6956"/>
    <lineage>
        <taxon>Eukaryota</taxon>
        <taxon>Metazoa</taxon>
        <taxon>Ecdysozoa</taxon>
        <taxon>Arthropoda</taxon>
        <taxon>Chelicerata</taxon>
        <taxon>Arachnida</taxon>
        <taxon>Acari</taxon>
        <taxon>Acariformes</taxon>
        <taxon>Sarcoptiformes</taxon>
        <taxon>Astigmata</taxon>
        <taxon>Psoroptidia</taxon>
        <taxon>Analgoidea</taxon>
        <taxon>Pyroglyphidae</taxon>
        <taxon>Dermatophagoidinae</taxon>
        <taxon>Dermatophagoides</taxon>
    </lineage>
</organism>
<dbReference type="EMBL" id="NJHN03000060">
    <property type="protein sequence ID" value="KAH9419222.1"/>
    <property type="molecule type" value="Genomic_DNA"/>
</dbReference>
<reference evidence="1 2" key="2">
    <citation type="journal article" date="2022" name="Mol. Biol. Evol.">
        <title>Comparative Genomics Reveals Insights into the Divergent Evolution of Astigmatic Mites and Household Pest Adaptations.</title>
        <authorList>
            <person name="Xiong Q."/>
            <person name="Wan A.T."/>
            <person name="Liu X."/>
            <person name="Fung C.S."/>
            <person name="Xiao X."/>
            <person name="Malainual N."/>
            <person name="Hou J."/>
            <person name="Wang L."/>
            <person name="Wang M."/>
            <person name="Yang K.Y."/>
            <person name="Cui Y."/>
            <person name="Leung E.L."/>
            <person name="Nong W."/>
            <person name="Shin S.K."/>
            <person name="Au S.W."/>
            <person name="Jeong K.Y."/>
            <person name="Chew F.T."/>
            <person name="Hui J.H."/>
            <person name="Leung T.F."/>
            <person name="Tungtrongchitr A."/>
            <person name="Zhong N."/>
            <person name="Liu Z."/>
            <person name="Tsui S.K."/>
        </authorList>
    </citation>
    <scope>NUCLEOTIDE SEQUENCE [LARGE SCALE GENOMIC DNA]</scope>
    <source>
        <strain evidence="1">Derp</strain>
    </source>
</reference>
<reference evidence="1 2" key="1">
    <citation type="journal article" date="2018" name="J. Allergy Clin. Immunol.">
        <title>High-quality assembly of Dermatophagoides pteronyssinus genome and transcriptome reveals a wide range of novel allergens.</title>
        <authorList>
            <person name="Liu X.Y."/>
            <person name="Yang K.Y."/>
            <person name="Wang M.Q."/>
            <person name="Kwok J.S."/>
            <person name="Zeng X."/>
            <person name="Yang Z."/>
            <person name="Xiao X.J."/>
            <person name="Lau C.P."/>
            <person name="Li Y."/>
            <person name="Huang Z.M."/>
            <person name="Ba J.G."/>
            <person name="Yim A.K."/>
            <person name="Ouyang C.Y."/>
            <person name="Ngai S.M."/>
            <person name="Chan T.F."/>
            <person name="Leung E.L."/>
            <person name="Liu L."/>
            <person name="Liu Z.G."/>
            <person name="Tsui S.K."/>
        </authorList>
    </citation>
    <scope>NUCLEOTIDE SEQUENCE [LARGE SCALE GENOMIC DNA]</scope>
    <source>
        <strain evidence="1">Derp</strain>
    </source>
</reference>
<evidence type="ECO:0000313" key="2">
    <source>
        <dbReference type="Proteomes" id="UP000887458"/>
    </source>
</evidence>
<proteinExistence type="predicted"/>
<accession>A0ABQ8J9E7</accession>
<sequence length="76" mass="8949">MDDCEKNFNYPLDIAVNCEFSYNCVFICDDTIVWKILTISYRKMTGFGYMGKKPQSRIEESAFSGLLFFRFTVENF</sequence>
<dbReference type="Proteomes" id="UP000887458">
    <property type="component" value="Unassembled WGS sequence"/>
</dbReference>
<evidence type="ECO:0000313" key="1">
    <source>
        <dbReference type="EMBL" id="KAH9419222.1"/>
    </source>
</evidence>
<keyword evidence="2" id="KW-1185">Reference proteome</keyword>
<gene>
    <name evidence="1" type="ORF">DERP_005727</name>
</gene>